<dbReference type="Pfam" id="PF01613">
    <property type="entry name" value="Flavin_Reduct"/>
    <property type="match status" value="1"/>
</dbReference>
<dbReference type="InterPro" id="IPR002563">
    <property type="entry name" value="Flavin_Rdtase-like_dom"/>
</dbReference>
<dbReference type="Gene3D" id="2.30.110.10">
    <property type="entry name" value="Electron Transport, Fmn-binding Protein, Chain A"/>
    <property type="match status" value="1"/>
</dbReference>
<protein>
    <submittedName>
        <fullName evidence="4">Flavin reductase (DIM6/NTAB) family NADH-FMN oxidoreductase RutF</fullName>
    </submittedName>
</protein>
<dbReference type="GO" id="GO:0042602">
    <property type="term" value="F:riboflavin reductase (NADPH) activity"/>
    <property type="evidence" value="ECO:0007669"/>
    <property type="project" value="TreeGrafter"/>
</dbReference>
<dbReference type="RefSeq" id="WP_067451917.1">
    <property type="nucleotide sequence ID" value="NZ_SMFR01000003.1"/>
</dbReference>
<dbReference type="AlphaFoldDB" id="A0A4V2PAZ4"/>
<sequence length="183" mass="19322">MTTSSAEHDEAHHISTEQFRTAFRGHPGGVSVITADAGHGPVALTATSVASVSVDPPALMFSVSEKSSSAPTLRAADTVVVHLLGADQLALAELGATSGIDRFADRSIWKRLPTGEPYFPAARAWVRGRITARLDIGSPRSSSVLVVAALQVDRSGPPHAHDPALVYHDRVWHQLGSHSRIAG</sequence>
<reference evidence="4 5" key="1">
    <citation type="submission" date="2019-03" db="EMBL/GenBank/DDBJ databases">
        <title>Genomic Encyclopedia of Type Strains, Phase IV (KMG-IV): sequencing the most valuable type-strain genomes for metagenomic binning, comparative biology and taxonomic classification.</title>
        <authorList>
            <person name="Goeker M."/>
        </authorList>
    </citation>
    <scope>NUCLEOTIDE SEQUENCE [LARGE SCALE GENOMIC DNA]</scope>
    <source>
        <strain evidence="4 5">DSM 44684</strain>
    </source>
</reference>
<comment type="similarity">
    <text evidence="1">Belongs to the non-flavoprotein flavin reductase family.</text>
</comment>
<accession>A0A4V2PAZ4</accession>
<dbReference type="PANTHER" id="PTHR30466:SF1">
    <property type="entry name" value="FMN REDUCTASE (NADH) RUTF"/>
    <property type="match status" value="1"/>
</dbReference>
<organism evidence="4 5">
    <name type="scientific">Nocardia alba</name>
    <dbReference type="NCBI Taxonomy" id="225051"/>
    <lineage>
        <taxon>Bacteria</taxon>
        <taxon>Bacillati</taxon>
        <taxon>Actinomycetota</taxon>
        <taxon>Actinomycetes</taxon>
        <taxon>Mycobacteriales</taxon>
        <taxon>Nocardiaceae</taxon>
        <taxon>Nocardia</taxon>
    </lineage>
</organism>
<evidence type="ECO:0000313" key="5">
    <source>
        <dbReference type="Proteomes" id="UP000294856"/>
    </source>
</evidence>
<gene>
    <name evidence="4" type="ORF">DFR71_3888</name>
</gene>
<dbReference type="InterPro" id="IPR050268">
    <property type="entry name" value="NADH-dep_flavin_reductase"/>
</dbReference>
<dbReference type="SMART" id="SM00903">
    <property type="entry name" value="Flavin_Reduct"/>
    <property type="match status" value="1"/>
</dbReference>
<dbReference type="Proteomes" id="UP000294856">
    <property type="component" value="Unassembled WGS sequence"/>
</dbReference>
<evidence type="ECO:0000313" key="4">
    <source>
        <dbReference type="EMBL" id="TCJ94975.1"/>
    </source>
</evidence>
<dbReference type="EMBL" id="SMFR01000003">
    <property type="protein sequence ID" value="TCJ94975.1"/>
    <property type="molecule type" value="Genomic_DNA"/>
</dbReference>
<evidence type="ECO:0000259" key="3">
    <source>
        <dbReference type="SMART" id="SM00903"/>
    </source>
</evidence>
<keyword evidence="2" id="KW-0560">Oxidoreductase</keyword>
<name>A0A4V2PAZ4_9NOCA</name>
<keyword evidence="5" id="KW-1185">Reference proteome</keyword>
<dbReference type="InterPro" id="IPR012349">
    <property type="entry name" value="Split_barrel_FMN-bd"/>
</dbReference>
<comment type="caution">
    <text evidence="4">The sequence shown here is derived from an EMBL/GenBank/DDBJ whole genome shotgun (WGS) entry which is preliminary data.</text>
</comment>
<dbReference type="GO" id="GO:0006208">
    <property type="term" value="P:pyrimidine nucleobase catabolic process"/>
    <property type="evidence" value="ECO:0007669"/>
    <property type="project" value="TreeGrafter"/>
</dbReference>
<evidence type="ECO:0000256" key="1">
    <source>
        <dbReference type="ARBA" id="ARBA00008898"/>
    </source>
</evidence>
<evidence type="ECO:0000256" key="2">
    <source>
        <dbReference type="ARBA" id="ARBA00023002"/>
    </source>
</evidence>
<dbReference type="GO" id="GO:0010181">
    <property type="term" value="F:FMN binding"/>
    <property type="evidence" value="ECO:0007669"/>
    <property type="project" value="InterPro"/>
</dbReference>
<dbReference type="PANTHER" id="PTHR30466">
    <property type="entry name" value="FLAVIN REDUCTASE"/>
    <property type="match status" value="1"/>
</dbReference>
<feature type="domain" description="Flavin reductase like" evidence="3">
    <location>
        <begin position="23"/>
        <end position="174"/>
    </location>
</feature>
<proteinExistence type="inferred from homology"/>
<dbReference type="SUPFAM" id="SSF50475">
    <property type="entry name" value="FMN-binding split barrel"/>
    <property type="match status" value="1"/>
</dbReference>
<dbReference type="OrthoDB" id="9792858at2"/>
<dbReference type="STRING" id="1210063.GCA_001612665_03546"/>